<reference evidence="2" key="1">
    <citation type="journal article" date="2021" name="Proc. Natl. Acad. Sci. U.S.A.">
        <title>A Catalog of Tens of Thousands of Viruses from Human Metagenomes Reveals Hidden Associations with Chronic Diseases.</title>
        <authorList>
            <person name="Tisza M.J."/>
            <person name="Buck C.B."/>
        </authorList>
    </citation>
    <scope>NUCLEOTIDE SEQUENCE</scope>
    <source>
        <strain evidence="2">CtSXZ3</strain>
    </source>
</reference>
<dbReference type="InterPro" id="IPR045933">
    <property type="entry name" value="DUF6353"/>
</dbReference>
<sequence>MNIALITSALRRHAPSILTGLAVGGVVGTAIFSAQAGVKAHRIILHEGLRDSPFQDKLRATWKVWIPPLAVGAVTVSSVIGVHSILARRVAVAASAAALAESQFDAYRKAAEKVVGSKKEEEIRAEAPKHRGGVRATVQEGDVLCFESYTGRYFSSTVDKIWRAVNQSNNEINNYGQVAANDFFIALGMESLHYGDDYGWNTDHLIEPLFSSGVTDDGEPYLVLDYRIGPSYKYDRIF</sequence>
<keyword evidence="1" id="KW-1133">Transmembrane helix</keyword>
<keyword evidence="1" id="KW-0812">Transmembrane</keyword>
<protein>
    <submittedName>
        <fullName evidence="2">Uncharacterized protein</fullName>
    </submittedName>
</protein>
<dbReference type="EMBL" id="BK016252">
    <property type="protein sequence ID" value="DAG05198.1"/>
    <property type="molecule type" value="Genomic_DNA"/>
</dbReference>
<keyword evidence="1" id="KW-0472">Membrane</keyword>
<evidence type="ECO:0000256" key="1">
    <source>
        <dbReference type="SAM" id="Phobius"/>
    </source>
</evidence>
<dbReference type="Pfam" id="PF19880">
    <property type="entry name" value="DUF6353"/>
    <property type="match status" value="1"/>
</dbReference>
<name>A0A8S5VEU2_9CAUD</name>
<organism evidence="2">
    <name type="scientific">Siphoviridae sp. ctSXZ3</name>
    <dbReference type="NCBI Taxonomy" id="2825510"/>
    <lineage>
        <taxon>Viruses</taxon>
        <taxon>Duplodnaviria</taxon>
        <taxon>Heunggongvirae</taxon>
        <taxon>Uroviricota</taxon>
        <taxon>Caudoviricetes</taxon>
    </lineage>
</organism>
<accession>A0A8S5VEU2</accession>
<feature type="transmembrane region" description="Helical" evidence="1">
    <location>
        <begin position="64"/>
        <end position="86"/>
    </location>
</feature>
<proteinExistence type="predicted"/>
<evidence type="ECO:0000313" key="2">
    <source>
        <dbReference type="EMBL" id="DAG05198.1"/>
    </source>
</evidence>